<name>A0A0K1QFS2_9BACT</name>
<evidence type="ECO:0000313" key="1">
    <source>
        <dbReference type="EMBL" id="AKV04573.1"/>
    </source>
</evidence>
<accession>A0A0K1QFS2</accession>
<sequence length="128" mass="13911">MTGTCENTGDLVINLLEEVSITLQGVERLDVWDEGEATHPGLGMVMMAQRKLMAAMAAHEHAIGARPFVDIANDLHMLTVALGNDDAPPERAFLQDAIHRIALRAEIMNVGVPANDVQRVDESRKASI</sequence>
<keyword evidence="2" id="KW-1185">Reference proteome</keyword>
<dbReference type="Proteomes" id="UP000064967">
    <property type="component" value="Chromosome"/>
</dbReference>
<gene>
    <name evidence="1" type="ORF">AKJ09_11236</name>
</gene>
<organism evidence="1 2">
    <name type="scientific">Labilithrix luteola</name>
    <dbReference type="NCBI Taxonomy" id="1391654"/>
    <lineage>
        <taxon>Bacteria</taxon>
        <taxon>Pseudomonadati</taxon>
        <taxon>Myxococcota</taxon>
        <taxon>Polyangia</taxon>
        <taxon>Polyangiales</taxon>
        <taxon>Labilitrichaceae</taxon>
        <taxon>Labilithrix</taxon>
    </lineage>
</organism>
<protein>
    <submittedName>
        <fullName evidence="1">Uncharacterized protein</fullName>
    </submittedName>
</protein>
<dbReference type="KEGG" id="llu:AKJ09_11236"/>
<dbReference type="STRING" id="1391654.AKJ09_11236"/>
<reference evidence="1 2" key="1">
    <citation type="submission" date="2015-08" db="EMBL/GenBank/DDBJ databases">
        <authorList>
            <person name="Babu N.S."/>
            <person name="Beckwith C.J."/>
            <person name="Beseler K.G."/>
            <person name="Brison A."/>
            <person name="Carone J.V."/>
            <person name="Caskin T.P."/>
            <person name="Diamond M."/>
            <person name="Durham M.E."/>
            <person name="Foxe J.M."/>
            <person name="Go M."/>
            <person name="Henderson B.A."/>
            <person name="Jones I.B."/>
            <person name="McGettigan J.A."/>
            <person name="Micheletti S.J."/>
            <person name="Nasrallah M.E."/>
            <person name="Ortiz D."/>
            <person name="Piller C.R."/>
            <person name="Privatt S.R."/>
            <person name="Schneider S.L."/>
            <person name="Sharp S."/>
            <person name="Smith T.C."/>
            <person name="Stanton J.D."/>
            <person name="Ullery H.E."/>
            <person name="Wilson R.J."/>
            <person name="Serrano M.G."/>
            <person name="Buck G."/>
            <person name="Lee V."/>
            <person name="Wang Y."/>
            <person name="Carvalho R."/>
            <person name="Voegtly L."/>
            <person name="Shi R."/>
            <person name="Duckworth R."/>
            <person name="Johnson A."/>
            <person name="Loviza R."/>
            <person name="Walstead R."/>
            <person name="Shah Z."/>
            <person name="Kiflezghi M."/>
            <person name="Wade K."/>
            <person name="Ball S.L."/>
            <person name="Bradley K.W."/>
            <person name="Asai D.J."/>
            <person name="Bowman C.A."/>
            <person name="Russell D.A."/>
            <person name="Pope W.H."/>
            <person name="Jacobs-Sera D."/>
            <person name="Hendrix R.W."/>
            <person name="Hatfull G.F."/>
        </authorList>
    </citation>
    <scope>NUCLEOTIDE SEQUENCE [LARGE SCALE GENOMIC DNA]</scope>
    <source>
        <strain evidence="1 2">DSM 27648</strain>
    </source>
</reference>
<evidence type="ECO:0000313" key="2">
    <source>
        <dbReference type="Proteomes" id="UP000064967"/>
    </source>
</evidence>
<proteinExistence type="predicted"/>
<dbReference type="AlphaFoldDB" id="A0A0K1QFS2"/>
<dbReference type="EMBL" id="CP012333">
    <property type="protein sequence ID" value="AKV04573.1"/>
    <property type="molecule type" value="Genomic_DNA"/>
</dbReference>